<evidence type="ECO:0000313" key="2">
    <source>
        <dbReference type="EMBL" id="MBW2937699.1"/>
    </source>
</evidence>
<dbReference type="GO" id="GO:0016757">
    <property type="term" value="F:glycosyltransferase activity"/>
    <property type="evidence" value="ECO:0007669"/>
    <property type="project" value="InterPro"/>
</dbReference>
<keyword evidence="3" id="KW-1185">Reference proteome</keyword>
<dbReference type="AlphaFoldDB" id="A0A9X1JV83"/>
<comment type="caution">
    <text evidence="2">The sequence shown here is derived from an EMBL/GenBank/DDBJ whole genome shotgun (WGS) entry which is preliminary data.</text>
</comment>
<dbReference type="RefSeq" id="WP_219052114.1">
    <property type="nucleotide sequence ID" value="NZ_JAHWDP010000002.1"/>
</dbReference>
<protein>
    <submittedName>
        <fullName evidence="2">Glycosyltransferase family 4 protein</fullName>
    </submittedName>
</protein>
<proteinExistence type="predicted"/>
<feature type="domain" description="Glycosyl transferase family 1" evidence="1">
    <location>
        <begin position="165"/>
        <end position="319"/>
    </location>
</feature>
<dbReference type="Proteomes" id="UP001138686">
    <property type="component" value="Unassembled WGS sequence"/>
</dbReference>
<dbReference type="Pfam" id="PF00534">
    <property type="entry name" value="Glycos_transf_1"/>
    <property type="match status" value="1"/>
</dbReference>
<dbReference type="InterPro" id="IPR001296">
    <property type="entry name" value="Glyco_trans_1"/>
</dbReference>
<dbReference type="CDD" id="cd03801">
    <property type="entry name" value="GT4_PimA-like"/>
    <property type="match status" value="1"/>
</dbReference>
<dbReference type="EMBL" id="JAHWDP010000002">
    <property type="protein sequence ID" value="MBW2937699.1"/>
    <property type="molecule type" value="Genomic_DNA"/>
</dbReference>
<organism evidence="2 3">
    <name type="scientific">Halomarinibacterium sedimenti</name>
    <dbReference type="NCBI Taxonomy" id="2857106"/>
    <lineage>
        <taxon>Bacteria</taxon>
        <taxon>Pseudomonadati</taxon>
        <taxon>Bacteroidota</taxon>
        <taxon>Flavobacteriia</taxon>
        <taxon>Flavobacteriales</taxon>
        <taxon>Flavobacteriaceae</taxon>
        <taxon>Halomarinibacterium</taxon>
    </lineage>
</organism>
<sequence>MKKKIVYIGNQLSQSNKGTLTTLDTLSSHLGTEGFEVVTASSKQNKIIRLWQMLQTVFIHRKETSNVLIDTYSTQNFWYAVAVANLCRFLRIPYIPILHGGNLPKRLKRTPNQSKKLFNVAKANVTPSNYLLQTFLRAGFSNTVCIPNTIEINKYPFKSRVGVLPKLLWVRSFAEIYNPFLAIQIIERISKLYPIATLCMVGPDKDGSLQKCKEFAEGKKLPVRFMGKLSKEEWISLSSEYDIFINTTNFDNTPVSVIEAMALGLPIISTNVGGIPFLLENRKDALLVPTNNKEAFIEAIVYLCNNDSLSKTLVKNARKKVEGYDWEIVKHLWIKLLNE</sequence>
<accession>A0A9X1JV83</accession>
<evidence type="ECO:0000313" key="3">
    <source>
        <dbReference type="Proteomes" id="UP001138686"/>
    </source>
</evidence>
<reference evidence="2" key="1">
    <citation type="submission" date="2021-07" db="EMBL/GenBank/DDBJ databases">
        <title>Aureisphaera sp. CAU 1614 isolated from sea sediment.</title>
        <authorList>
            <person name="Kim W."/>
        </authorList>
    </citation>
    <scope>NUCLEOTIDE SEQUENCE</scope>
    <source>
        <strain evidence="2">CAU 1614</strain>
    </source>
</reference>
<dbReference type="PANTHER" id="PTHR12526">
    <property type="entry name" value="GLYCOSYLTRANSFERASE"/>
    <property type="match status" value="1"/>
</dbReference>
<gene>
    <name evidence="2" type="ORF">KXJ69_06245</name>
</gene>
<name>A0A9X1JV83_9FLAO</name>
<evidence type="ECO:0000259" key="1">
    <source>
        <dbReference type="Pfam" id="PF00534"/>
    </source>
</evidence>